<proteinExistence type="predicted"/>
<keyword evidence="1" id="KW-0645">Protease</keyword>
<dbReference type="AlphaFoldDB" id="A0A8J7NMQ6"/>
<dbReference type="GO" id="GO:0016485">
    <property type="term" value="P:protein processing"/>
    <property type="evidence" value="ECO:0007669"/>
    <property type="project" value="TreeGrafter"/>
</dbReference>
<dbReference type="Gene3D" id="3.40.50.200">
    <property type="entry name" value="Peptidase S8/S53 domain"/>
    <property type="match status" value="1"/>
</dbReference>
<dbReference type="PANTHER" id="PTHR42884:SF23">
    <property type="entry name" value="FURIN-LIKE PROTEASE 2"/>
    <property type="match status" value="1"/>
</dbReference>
<dbReference type="PANTHER" id="PTHR42884">
    <property type="entry name" value="PROPROTEIN CONVERTASE SUBTILISIN/KEXIN-RELATED"/>
    <property type="match status" value="1"/>
</dbReference>
<dbReference type="GO" id="GO:0000139">
    <property type="term" value="C:Golgi membrane"/>
    <property type="evidence" value="ECO:0007669"/>
    <property type="project" value="TreeGrafter"/>
</dbReference>
<evidence type="ECO:0000313" key="6">
    <source>
        <dbReference type="Proteomes" id="UP000736164"/>
    </source>
</evidence>
<keyword evidence="3" id="KW-0720">Serine protease</keyword>
<keyword evidence="4" id="KW-1015">Disulfide bond</keyword>
<dbReference type="GO" id="GO:0004252">
    <property type="term" value="F:serine-type endopeptidase activity"/>
    <property type="evidence" value="ECO:0007669"/>
    <property type="project" value="InterPro"/>
</dbReference>
<keyword evidence="2" id="KW-0378">Hydrolase</keyword>
<dbReference type="GO" id="GO:0005802">
    <property type="term" value="C:trans-Golgi network"/>
    <property type="evidence" value="ECO:0007669"/>
    <property type="project" value="TreeGrafter"/>
</dbReference>
<accession>A0A8J7NMQ6</accession>
<keyword evidence="6" id="KW-1185">Reference proteome</keyword>
<feature type="non-terminal residue" evidence="5">
    <location>
        <position position="62"/>
    </location>
</feature>
<reference evidence="5" key="1">
    <citation type="journal article" date="2021" name="Cell">
        <title>Tracing the genetic footprints of vertebrate landing in non-teleost ray-finned fishes.</title>
        <authorList>
            <person name="Bi X."/>
            <person name="Wang K."/>
            <person name="Yang L."/>
            <person name="Pan H."/>
            <person name="Jiang H."/>
            <person name="Wei Q."/>
            <person name="Fang M."/>
            <person name="Yu H."/>
            <person name="Zhu C."/>
            <person name="Cai Y."/>
            <person name="He Y."/>
            <person name="Gan X."/>
            <person name="Zeng H."/>
            <person name="Yu D."/>
            <person name="Zhu Y."/>
            <person name="Jiang H."/>
            <person name="Qiu Q."/>
            <person name="Yang H."/>
            <person name="Zhang Y.E."/>
            <person name="Wang W."/>
            <person name="Zhu M."/>
            <person name="He S."/>
            <person name="Zhang G."/>
        </authorList>
    </citation>
    <scope>NUCLEOTIDE SEQUENCE</scope>
    <source>
        <strain evidence="5">Allg_001</strain>
    </source>
</reference>
<dbReference type="InterPro" id="IPR036852">
    <property type="entry name" value="Peptidase_S8/S53_dom_sf"/>
</dbReference>
<protein>
    <submittedName>
        <fullName evidence="5">PCSK4 convertase</fullName>
    </submittedName>
</protein>
<dbReference type="Proteomes" id="UP000736164">
    <property type="component" value="Unassembled WGS sequence"/>
</dbReference>
<evidence type="ECO:0000313" key="5">
    <source>
        <dbReference type="EMBL" id="MBN3316322.1"/>
    </source>
</evidence>
<gene>
    <name evidence="5" type="primary">Pcsk4_0</name>
    <name evidence="5" type="ORF">GTO95_0001321</name>
</gene>
<dbReference type="EMBL" id="JAAWVO010028559">
    <property type="protein sequence ID" value="MBN3316322.1"/>
    <property type="molecule type" value="Genomic_DNA"/>
</dbReference>
<evidence type="ECO:0000256" key="1">
    <source>
        <dbReference type="ARBA" id="ARBA00022670"/>
    </source>
</evidence>
<name>A0A8J7NMQ6_ATRSP</name>
<dbReference type="SUPFAM" id="SSF52743">
    <property type="entry name" value="Subtilisin-like"/>
    <property type="match status" value="1"/>
</dbReference>
<comment type="caution">
    <text evidence="5">The sequence shown here is derived from an EMBL/GenBank/DDBJ whole genome shotgun (WGS) entry which is preliminary data.</text>
</comment>
<feature type="non-terminal residue" evidence="5">
    <location>
        <position position="1"/>
    </location>
</feature>
<evidence type="ECO:0000256" key="2">
    <source>
        <dbReference type="ARBA" id="ARBA00022801"/>
    </source>
</evidence>
<evidence type="ECO:0000256" key="3">
    <source>
        <dbReference type="ARBA" id="ARBA00022825"/>
    </source>
</evidence>
<sequence>MKCFERLVMSHIKGHGGKGNIFIWASGNGGLANDHCGADGYVNSIYTVATGAVTKLGLWTFN</sequence>
<organism evidence="5 6">
    <name type="scientific">Atractosteus spatula</name>
    <name type="common">Alligator gar</name>
    <name type="synonym">Lepisosteus spatula</name>
    <dbReference type="NCBI Taxonomy" id="7917"/>
    <lineage>
        <taxon>Eukaryota</taxon>
        <taxon>Metazoa</taxon>
        <taxon>Chordata</taxon>
        <taxon>Craniata</taxon>
        <taxon>Vertebrata</taxon>
        <taxon>Euteleostomi</taxon>
        <taxon>Actinopterygii</taxon>
        <taxon>Neopterygii</taxon>
        <taxon>Holostei</taxon>
        <taxon>Semionotiformes</taxon>
        <taxon>Lepisosteidae</taxon>
        <taxon>Atractosteus</taxon>
    </lineage>
</organism>
<evidence type="ECO:0000256" key="4">
    <source>
        <dbReference type="ARBA" id="ARBA00023157"/>
    </source>
</evidence>